<keyword evidence="2" id="KW-1185">Reference proteome</keyword>
<name>A0A8H5REK7_9HYPO</name>
<reference evidence="1 2" key="1">
    <citation type="submission" date="2020-05" db="EMBL/GenBank/DDBJ databases">
        <title>Identification and distribution of gene clusters putatively required for synthesis of sphingolipid metabolism inhibitors in phylogenetically diverse species of the filamentous fungus Fusarium.</title>
        <authorList>
            <person name="Kim H.-S."/>
            <person name="Busman M."/>
            <person name="Brown D.W."/>
            <person name="Divon H."/>
            <person name="Uhlig S."/>
            <person name="Proctor R.H."/>
        </authorList>
    </citation>
    <scope>NUCLEOTIDE SEQUENCE [LARGE SCALE GENOMIC DNA]</scope>
    <source>
        <strain evidence="1 2">NRRL 66243</strain>
    </source>
</reference>
<dbReference type="AlphaFoldDB" id="A0A8H5REK7"/>
<dbReference type="RefSeq" id="XP_037205682.1">
    <property type="nucleotide sequence ID" value="XM_037353927.1"/>
</dbReference>
<dbReference type="Proteomes" id="UP000530670">
    <property type="component" value="Unassembled WGS sequence"/>
</dbReference>
<proteinExistence type="predicted"/>
<evidence type="ECO:0000313" key="2">
    <source>
        <dbReference type="Proteomes" id="UP000530670"/>
    </source>
</evidence>
<evidence type="ECO:0000313" key="1">
    <source>
        <dbReference type="EMBL" id="KAF5633266.1"/>
    </source>
</evidence>
<protein>
    <submittedName>
        <fullName evidence="1">Uncharacterized protein</fullName>
    </submittedName>
</protein>
<sequence length="206" mass="22813">MDRFGVCALLGRVEFSPRIQVCSQHGRLRDWALVELEQDGFTTKLSELRNKIPVTLALRLMVHRVPGSAIDRVQRLHFGTSLEVAVGPRVIPRSEQDDRGLVVMKHGKTSGFTMGRANGIQSLIRVKDVTSSEWCIIGMDGQKPFSAEGDAGACVFDLQGRIGGMITSGLEANKDPFRSHDVTYATPVEWLLEDIARHGYDLKLPN</sequence>
<organism evidence="1 2">
    <name type="scientific">Fusarium tjaetaba</name>
    <dbReference type="NCBI Taxonomy" id="1567544"/>
    <lineage>
        <taxon>Eukaryota</taxon>
        <taxon>Fungi</taxon>
        <taxon>Dikarya</taxon>
        <taxon>Ascomycota</taxon>
        <taxon>Pezizomycotina</taxon>
        <taxon>Sordariomycetes</taxon>
        <taxon>Hypocreomycetidae</taxon>
        <taxon>Hypocreales</taxon>
        <taxon>Nectriaceae</taxon>
        <taxon>Fusarium</taxon>
        <taxon>Fusarium fujikuroi species complex</taxon>
    </lineage>
</organism>
<dbReference type="OrthoDB" id="5424209at2759"/>
<dbReference type="GeneID" id="59306197"/>
<dbReference type="EMBL" id="JAAQRI010000144">
    <property type="protein sequence ID" value="KAF5633266.1"/>
    <property type="molecule type" value="Genomic_DNA"/>
</dbReference>
<gene>
    <name evidence="1" type="ORF">FTJAE_7230</name>
</gene>
<accession>A0A8H5REK7</accession>
<comment type="caution">
    <text evidence="1">The sequence shown here is derived from an EMBL/GenBank/DDBJ whole genome shotgun (WGS) entry which is preliminary data.</text>
</comment>